<dbReference type="AlphaFoldDB" id="A0A5B1C7C5"/>
<dbReference type="Gene3D" id="3.40.50.300">
    <property type="entry name" value="P-loop containing nucleotide triphosphate hydrolases"/>
    <property type="match status" value="1"/>
</dbReference>
<dbReference type="Proteomes" id="UP000323225">
    <property type="component" value="Unassembled WGS sequence"/>
</dbReference>
<dbReference type="Pfam" id="PF00265">
    <property type="entry name" value="TK"/>
    <property type="match status" value="1"/>
</dbReference>
<comment type="similarity">
    <text evidence="1 8 12">Belongs to the thymidine kinase family.</text>
</comment>
<accession>A0A5B1C7C5</accession>
<feature type="active site" description="Proton acceptor" evidence="8 9">
    <location>
        <position position="91"/>
    </location>
</feature>
<dbReference type="InterPro" id="IPR001267">
    <property type="entry name" value="Thymidine_kinase"/>
</dbReference>
<dbReference type="EMBL" id="VUAA01000007">
    <property type="protein sequence ID" value="KAA1255254.1"/>
    <property type="molecule type" value="Genomic_DNA"/>
</dbReference>
<dbReference type="PROSITE" id="PS00603">
    <property type="entry name" value="TK_CELLULAR_TYPE"/>
    <property type="match status" value="1"/>
</dbReference>
<keyword evidence="8" id="KW-0963">Cytoplasm</keyword>
<dbReference type="GO" id="GO:0046104">
    <property type="term" value="P:thymidine metabolic process"/>
    <property type="evidence" value="ECO:0007669"/>
    <property type="project" value="TreeGrafter"/>
</dbReference>
<dbReference type="GO" id="GO:0008270">
    <property type="term" value="F:zinc ion binding"/>
    <property type="evidence" value="ECO:0007669"/>
    <property type="project" value="UniProtKB-UniRule"/>
</dbReference>
<dbReference type="PIRSF" id="PIRSF035805">
    <property type="entry name" value="TK_cell"/>
    <property type="match status" value="1"/>
</dbReference>
<proteinExistence type="inferred from homology"/>
<dbReference type="SUPFAM" id="SSF52540">
    <property type="entry name" value="P-loop containing nucleoside triphosphate hydrolases"/>
    <property type="match status" value="1"/>
</dbReference>
<dbReference type="GO" id="GO:0005829">
    <property type="term" value="C:cytosol"/>
    <property type="evidence" value="ECO:0007669"/>
    <property type="project" value="TreeGrafter"/>
</dbReference>
<name>A0A5B1C7C5_VIBCL</name>
<dbReference type="PANTHER" id="PTHR11441">
    <property type="entry name" value="THYMIDINE KINASE"/>
    <property type="match status" value="1"/>
</dbReference>
<feature type="binding site" evidence="8">
    <location>
        <begin position="90"/>
        <end position="93"/>
    </location>
    <ligand>
        <name>ATP</name>
        <dbReference type="ChEBI" id="CHEBI:30616"/>
    </ligand>
</feature>
<keyword evidence="8" id="KW-0479">Metal-binding</keyword>
<feature type="binding site" evidence="10">
    <location>
        <position position="181"/>
    </location>
    <ligand>
        <name>substrate</name>
    </ligand>
</feature>
<keyword evidence="4 8" id="KW-0808">Transferase</keyword>
<protein>
    <recommendedName>
        <fullName evidence="2 8">Thymidine kinase</fullName>
        <ecNumber evidence="2 8">2.7.1.21</ecNumber>
    </recommendedName>
</protein>
<feature type="binding site" evidence="8">
    <location>
        <position position="188"/>
    </location>
    <ligand>
        <name>Zn(2+)</name>
        <dbReference type="ChEBI" id="CHEBI:29105"/>
    </ligand>
</feature>
<keyword evidence="7 8" id="KW-0067">ATP-binding</keyword>
<evidence type="ECO:0000256" key="4">
    <source>
        <dbReference type="ARBA" id="ARBA00022679"/>
    </source>
</evidence>
<sequence>MSLYFNYSSMNAGKSTSLLQASYNYNERGMGTILMTPMVDDRSGVGVIGSRIGLKADAHAVKPNDNLFEKVKEIIKTQESELPVRAVFVDEAQFLSESQVDQLSDIADELGLAVLAYGLRTDSFGELFPGSKRLLALADKIREVKTICKCGKKATFVVRYDSEGNPVKSGSQVDIGGNDKYVSFCRKHWKEEMRK</sequence>
<dbReference type="GO" id="GO:0005524">
    <property type="term" value="F:ATP binding"/>
    <property type="evidence" value="ECO:0007669"/>
    <property type="project" value="UniProtKB-UniRule"/>
</dbReference>
<reference evidence="13 14" key="1">
    <citation type="submission" date="2019-09" db="EMBL/GenBank/DDBJ databases">
        <authorList>
            <person name="Kritzky A."/>
            <person name="Schelkanova E.Y."/>
            <person name="Alkhova Z.V."/>
            <person name="Smirnova N.I."/>
        </authorList>
    </citation>
    <scope>NUCLEOTIDE SEQUENCE [LARGE SCALE GENOMIC DNA]</scope>
    <source>
        <strain evidence="13 14">M1526</strain>
    </source>
</reference>
<dbReference type="GO" id="GO:0071897">
    <property type="term" value="P:DNA biosynthetic process"/>
    <property type="evidence" value="ECO:0007669"/>
    <property type="project" value="UniProtKB-KW"/>
</dbReference>
<feature type="binding site" evidence="8">
    <location>
        <begin position="8"/>
        <end position="15"/>
    </location>
    <ligand>
        <name>ATP</name>
        <dbReference type="ChEBI" id="CHEBI:30616"/>
    </ligand>
</feature>
<keyword evidence="6 8" id="KW-0418">Kinase</keyword>
<dbReference type="NCBIfam" id="NF003300">
    <property type="entry name" value="PRK04296.1-5"/>
    <property type="match status" value="1"/>
</dbReference>
<feature type="binding site" evidence="8">
    <location>
        <position position="150"/>
    </location>
    <ligand>
        <name>Zn(2+)</name>
        <dbReference type="ChEBI" id="CHEBI:29105"/>
    </ligand>
</feature>
<comment type="catalytic activity">
    <reaction evidence="8 11">
        <text>thymidine + ATP = dTMP + ADP + H(+)</text>
        <dbReference type="Rhea" id="RHEA:19129"/>
        <dbReference type="ChEBI" id="CHEBI:15378"/>
        <dbReference type="ChEBI" id="CHEBI:17748"/>
        <dbReference type="ChEBI" id="CHEBI:30616"/>
        <dbReference type="ChEBI" id="CHEBI:63528"/>
        <dbReference type="ChEBI" id="CHEBI:456216"/>
        <dbReference type="EC" id="2.7.1.21"/>
    </reaction>
</comment>
<keyword evidence="3 8" id="KW-0237">DNA synthesis</keyword>
<comment type="subcellular location">
    <subcellularLocation>
        <location evidence="8">Cytoplasm</location>
    </subcellularLocation>
</comment>
<keyword evidence="8" id="KW-0862">Zinc</keyword>
<comment type="caution">
    <text evidence="13">The sequence shown here is derived from an EMBL/GenBank/DDBJ whole genome shotgun (WGS) entry which is preliminary data.</text>
</comment>
<feature type="binding site" evidence="8">
    <location>
        <position position="148"/>
    </location>
    <ligand>
        <name>Zn(2+)</name>
        <dbReference type="ChEBI" id="CHEBI:29105"/>
    </ligand>
</feature>
<evidence type="ECO:0000256" key="5">
    <source>
        <dbReference type="ARBA" id="ARBA00022741"/>
    </source>
</evidence>
<evidence type="ECO:0000256" key="1">
    <source>
        <dbReference type="ARBA" id="ARBA00007587"/>
    </source>
</evidence>
<evidence type="ECO:0000256" key="10">
    <source>
        <dbReference type="PIRSR" id="PIRSR035805-2"/>
    </source>
</evidence>
<feature type="binding site" evidence="10">
    <location>
        <begin position="173"/>
        <end position="176"/>
    </location>
    <ligand>
        <name>substrate</name>
    </ligand>
</feature>
<dbReference type="EC" id="2.7.1.21" evidence="2 8"/>
<evidence type="ECO:0000256" key="9">
    <source>
        <dbReference type="PIRSR" id="PIRSR035805-1"/>
    </source>
</evidence>
<keyword evidence="5 8" id="KW-0547">Nucleotide-binding</keyword>
<gene>
    <name evidence="8" type="primary">tdk</name>
    <name evidence="13" type="ORF">F0M16_08540</name>
</gene>
<evidence type="ECO:0000256" key="11">
    <source>
        <dbReference type="RuleBase" id="RU000544"/>
    </source>
</evidence>
<organism evidence="13 14">
    <name type="scientific">Vibrio cholerae</name>
    <dbReference type="NCBI Taxonomy" id="666"/>
    <lineage>
        <taxon>Bacteria</taxon>
        <taxon>Pseudomonadati</taxon>
        <taxon>Pseudomonadota</taxon>
        <taxon>Gammaproteobacteria</taxon>
        <taxon>Vibrionales</taxon>
        <taxon>Vibrionaceae</taxon>
        <taxon>Vibrio</taxon>
    </lineage>
</organism>
<evidence type="ECO:0000256" key="12">
    <source>
        <dbReference type="RuleBase" id="RU004165"/>
    </source>
</evidence>
<dbReference type="Gene3D" id="3.30.60.20">
    <property type="match status" value="1"/>
</dbReference>
<evidence type="ECO:0000313" key="14">
    <source>
        <dbReference type="Proteomes" id="UP000323225"/>
    </source>
</evidence>
<dbReference type="SUPFAM" id="SSF57716">
    <property type="entry name" value="Glucocorticoid receptor-like (DNA-binding domain)"/>
    <property type="match status" value="1"/>
</dbReference>
<dbReference type="InterPro" id="IPR020633">
    <property type="entry name" value="Thymidine_kinase_CS"/>
</dbReference>
<comment type="subunit">
    <text evidence="8">Homotetramer.</text>
</comment>
<evidence type="ECO:0000256" key="3">
    <source>
        <dbReference type="ARBA" id="ARBA00022634"/>
    </source>
</evidence>
<feature type="binding site" evidence="8">
    <location>
        <position position="185"/>
    </location>
    <ligand>
        <name>Zn(2+)</name>
        <dbReference type="ChEBI" id="CHEBI:29105"/>
    </ligand>
</feature>
<evidence type="ECO:0000256" key="6">
    <source>
        <dbReference type="ARBA" id="ARBA00022777"/>
    </source>
</evidence>
<evidence type="ECO:0000256" key="7">
    <source>
        <dbReference type="ARBA" id="ARBA00022840"/>
    </source>
</evidence>
<evidence type="ECO:0000313" key="13">
    <source>
        <dbReference type="EMBL" id="KAA1255254.1"/>
    </source>
</evidence>
<dbReference type="HAMAP" id="MF_00124">
    <property type="entry name" value="Thymidine_kinase"/>
    <property type="match status" value="1"/>
</dbReference>
<dbReference type="PANTHER" id="PTHR11441:SF0">
    <property type="entry name" value="THYMIDINE KINASE, CYTOSOLIC"/>
    <property type="match status" value="1"/>
</dbReference>
<dbReference type="GO" id="GO:0004797">
    <property type="term" value="F:thymidine kinase activity"/>
    <property type="evidence" value="ECO:0007669"/>
    <property type="project" value="UniProtKB-UniRule"/>
</dbReference>
<evidence type="ECO:0000256" key="2">
    <source>
        <dbReference type="ARBA" id="ARBA00012118"/>
    </source>
</evidence>
<evidence type="ECO:0000256" key="8">
    <source>
        <dbReference type="HAMAP-Rule" id="MF_00124"/>
    </source>
</evidence>
<dbReference type="InterPro" id="IPR027417">
    <property type="entry name" value="P-loop_NTPase"/>
</dbReference>